<gene>
    <name evidence="2" type="ORF">PCC79_02230</name>
</gene>
<keyword evidence="1" id="KW-0862">Zinc</keyword>
<evidence type="ECO:0000313" key="3">
    <source>
        <dbReference type="Proteomes" id="UP001434337"/>
    </source>
</evidence>
<dbReference type="RefSeq" id="WP_232549124.1">
    <property type="nucleotide sequence ID" value="NZ_CP115965.1"/>
</dbReference>
<reference evidence="2 3" key="1">
    <citation type="journal article" date="2023" name="Environ Microbiome">
        <title>A coral-associated actinobacterium mitigates coral bleaching under heat stress.</title>
        <authorList>
            <person name="Li J."/>
            <person name="Zou Y."/>
            <person name="Li Q."/>
            <person name="Zhang J."/>
            <person name="Bourne D.G."/>
            <person name="Lyu Y."/>
            <person name="Liu C."/>
            <person name="Zhang S."/>
        </authorList>
    </citation>
    <scope>NUCLEOTIDE SEQUENCE [LARGE SCALE GENOMIC DNA]</scope>
    <source>
        <strain evidence="2 3">SCSIO 13291</strain>
    </source>
</reference>
<dbReference type="Proteomes" id="UP001434337">
    <property type="component" value="Chromosome"/>
</dbReference>
<dbReference type="Pfam" id="PF02585">
    <property type="entry name" value="PIG-L"/>
    <property type="match status" value="1"/>
</dbReference>
<keyword evidence="3" id="KW-1185">Reference proteome</keyword>
<dbReference type="SUPFAM" id="SSF102588">
    <property type="entry name" value="LmbE-like"/>
    <property type="match status" value="1"/>
</dbReference>
<protein>
    <submittedName>
        <fullName evidence="2">PIG-L family deacetylase</fullName>
    </submittedName>
</protein>
<dbReference type="EMBL" id="CP115965">
    <property type="protein sequence ID" value="WZW99050.1"/>
    <property type="molecule type" value="Genomic_DNA"/>
</dbReference>
<dbReference type="Gene3D" id="3.40.50.10320">
    <property type="entry name" value="LmbE-like"/>
    <property type="match status" value="1"/>
</dbReference>
<evidence type="ECO:0000313" key="2">
    <source>
        <dbReference type="EMBL" id="WZW99050.1"/>
    </source>
</evidence>
<sequence>MGIERFSDEGIRRVLCVVAHPDDLEYGASAAVHHWTSAGIEVAYLLFTSGEAGMQAPPEEVGPLRAAEQREACAAVGVERLTILDHPDGVLQPSLDLRRDVAREVRTFRPDVVLTTTWADEAPWGLNQADHRVAGLAAVDGARDAGNPWVFRELVDREGLEPWHVSRLVVAGGSPLSHGIAVSDADVAAAVASLAAHRAYLADLPDHPSPDEFLPEMLAGQGRELGTDHALLVRVHDL</sequence>
<dbReference type="InterPro" id="IPR024078">
    <property type="entry name" value="LmbE-like_dom_sf"/>
</dbReference>
<accession>A0ABZ3CBA9</accession>
<dbReference type="PANTHER" id="PTHR12993">
    <property type="entry name" value="N-ACETYLGLUCOSAMINYL-PHOSPHATIDYLINOSITOL DE-N-ACETYLASE-RELATED"/>
    <property type="match status" value="1"/>
</dbReference>
<proteinExistence type="predicted"/>
<evidence type="ECO:0000256" key="1">
    <source>
        <dbReference type="ARBA" id="ARBA00022833"/>
    </source>
</evidence>
<dbReference type="InterPro" id="IPR003737">
    <property type="entry name" value="GlcNAc_PI_deacetylase-related"/>
</dbReference>
<dbReference type="PANTHER" id="PTHR12993:SF28">
    <property type="entry name" value="LMBE FAMILY PROTEIN"/>
    <property type="match status" value="1"/>
</dbReference>
<name>A0ABZ3CBA9_9ACTN</name>
<organism evidence="2 3">
    <name type="scientific">Propioniciclava soli</name>
    <dbReference type="NCBI Taxonomy" id="2775081"/>
    <lineage>
        <taxon>Bacteria</taxon>
        <taxon>Bacillati</taxon>
        <taxon>Actinomycetota</taxon>
        <taxon>Actinomycetes</taxon>
        <taxon>Propionibacteriales</taxon>
        <taxon>Propionibacteriaceae</taxon>
        <taxon>Propioniciclava</taxon>
    </lineage>
</organism>